<dbReference type="Proteomes" id="UP001151760">
    <property type="component" value="Unassembled WGS sequence"/>
</dbReference>
<name>A0ABQ5AM12_9ASTR</name>
<dbReference type="PANTHER" id="PTHR31099">
    <property type="entry name" value="OS06G0165300 PROTEIN"/>
    <property type="match status" value="1"/>
</dbReference>
<keyword evidence="2" id="KW-1185">Reference proteome</keyword>
<dbReference type="EMBL" id="BQNB010012338">
    <property type="protein sequence ID" value="GJT02296.1"/>
    <property type="molecule type" value="Genomic_DNA"/>
</dbReference>
<evidence type="ECO:0000313" key="1">
    <source>
        <dbReference type="EMBL" id="GJT02296.1"/>
    </source>
</evidence>
<evidence type="ECO:0008006" key="3">
    <source>
        <dbReference type="Google" id="ProtNLM"/>
    </source>
</evidence>
<evidence type="ECO:0000313" key="2">
    <source>
        <dbReference type="Proteomes" id="UP001151760"/>
    </source>
</evidence>
<protein>
    <recommendedName>
        <fullName evidence="3">Transposase (Putative), gypsy type</fullName>
    </recommendedName>
</protein>
<reference evidence="1" key="2">
    <citation type="submission" date="2022-01" db="EMBL/GenBank/DDBJ databases">
        <authorList>
            <person name="Yamashiro T."/>
            <person name="Shiraishi A."/>
            <person name="Satake H."/>
            <person name="Nakayama K."/>
        </authorList>
    </citation>
    <scope>NUCLEOTIDE SEQUENCE</scope>
</reference>
<accession>A0ABQ5AM12</accession>
<organism evidence="1 2">
    <name type="scientific">Tanacetum coccineum</name>
    <dbReference type="NCBI Taxonomy" id="301880"/>
    <lineage>
        <taxon>Eukaryota</taxon>
        <taxon>Viridiplantae</taxon>
        <taxon>Streptophyta</taxon>
        <taxon>Embryophyta</taxon>
        <taxon>Tracheophyta</taxon>
        <taxon>Spermatophyta</taxon>
        <taxon>Magnoliopsida</taxon>
        <taxon>eudicotyledons</taxon>
        <taxon>Gunneridae</taxon>
        <taxon>Pentapetalae</taxon>
        <taxon>asterids</taxon>
        <taxon>campanulids</taxon>
        <taxon>Asterales</taxon>
        <taxon>Asteraceae</taxon>
        <taxon>Asteroideae</taxon>
        <taxon>Anthemideae</taxon>
        <taxon>Anthemidinae</taxon>
        <taxon>Tanacetum</taxon>
    </lineage>
</organism>
<dbReference type="PANTHER" id="PTHR31099:SF41">
    <property type="entry name" value="TRANSPOSASE (PUTATIVE), GYPSY TYPE-RELATED"/>
    <property type="match status" value="1"/>
</dbReference>
<comment type="caution">
    <text evidence="1">The sequence shown here is derived from an EMBL/GenBank/DDBJ whole genome shotgun (WGS) entry which is preliminary data.</text>
</comment>
<gene>
    <name evidence="1" type="ORF">Tco_0823465</name>
</gene>
<proteinExistence type="predicted"/>
<reference evidence="1" key="1">
    <citation type="journal article" date="2022" name="Int. J. Mol. Sci.">
        <title>Draft Genome of Tanacetum Coccineum: Genomic Comparison of Closely Related Tanacetum-Family Plants.</title>
        <authorList>
            <person name="Yamashiro T."/>
            <person name="Shiraishi A."/>
            <person name="Nakayama K."/>
            <person name="Satake H."/>
        </authorList>
    </citation>
    <scope>NUCLEOTIDE SEQUENCE</scope>
</reference>
<sequence length="417" mass="46509">MGTIDSMKSVLTRSALDVLCEKCHIPDFVHPELPGRNDRIRKSPTGKIGVYSRFFNFVNYRILLSQFLAYILGYFQINLSRLFVIAAVKVSHFEILCRVHGFVLTVDSLKNWNDNFFWVDASTFPLATPWHNNKTFRKDPHPTPAEFNADACNYLADNPAPFRKFSEPFLCFVGISRYYDLDENCYPTFWAGDDEGGDGLLTRDRVIPLADVNDQGNANVQGAVGGIDIMADDEAQAIITDQPKRIRKKMKASNSAGGSGLPPKKLREDHGVFGDAGASTDGKSLAVLQGLLASSTLAVETQPPVERFVISSDTPHDYSTNAADDEVSSVLRSLVPDPAVLMRYFSFGRHLDELHVTWTHLEKKQTRLRTNTKNLEDLCSQSLETASQAIHDAVITHPVTTSHILRRRQPAPTQTQI</sequence>